<sequence>MENEEKEMTPIEERNQIYLHSVPYFYVGFLLMPVQVFAFMLNRAILGFIITAVIMALFLVYAILSYHWTFSGYKKKKK</sequence>
<protein>
    <submittedName>
        <fullName evidence="2">Uncharacterized protein</fullName>
    </submittedName>
</protein>
<comment type="caution">
    <text evidence="2">The sequence shown here is derived from an EMBL/GenBank/DDBJ whole genome shotgun (WGS) entry which is preliminary data.</text>
</comment>
<feature type="transmembrane region" description="Helical" evidence="1">
    <location>
        <begin position="45"/>
        <end position="68"/>
    </location>
</feature>
<reference evidence="2 3" key="1">
    <citation type="submission" date="2024-01" db="EMBL/GenBank/DDBJ databases">
        <authorList>
            <person name="Botero Cardona J."/>
        </authorList>
    </citation>
    <scope>NUCLEOTIDE SEQUENCE [LARGE SCALE GENOMIC DNA]</scope>
    <source>
        <strain evidence="2 3">LMG 33000</strain>
    </source>
</reference>
<organism evidence="2 3">
    <name type="scientific">Eupransor demetentiae</name>
    <dbReference type="NCBI Taxonomy" id="3109584"/>
    <lineage>
        <taxon>Bacteria</taxon>
        <taxon>Bacillati</taxon>
        <taxon>Bacillota</taxon>
        <taxon>Bacilli</taxon>
        <taxon>Lactobacillales</taxon>
        <taxon>Lactobacillaceae</taxon>
        <taxon>Eupransor</taxon>
    </lineage>
</organism>
<dbReference type="Proteomes" id="UP001314241">
    <property type="component" value="Unassembled WGS sequence"/>
</dbReference>
<dbReference type="EMBL" id="CAWVOH010000001">
    <property type="protein sequence ID" value="CAK8053887.1"/>
    <property type="molecule type" value="Genomic_DNA"/>
</dbReference>
<evidence type="ECO:0000313" key="2">
    <source>
        <dbReference type="EMBL" id="CAK8053887.1"/>
    </source>
</evidence>
<keyword evidence="1" id="KW-0812">Transmembrane</keyword>
<gene>
    <name evidence="2" type="ORF">R54876_GBNLAHCA_00446</name>
</gene>
<evidence type="ECO:0000256" key="1">
    <source>
        <dbReference type="SAM" id="Phobius"/>
    </source>
</evidence>
<keyword evidence="1" id="KW-1133">Transmembrane helix</keyword>
<feature type="transmembrane region" description="Helical" evidence="1">
    <location>
        <begin position="21"/>
        <end position="39"/>
    </location>
</feature>
<keyword evidence="1" id="KW-0472">Membrane</keyword>
<proteinExistence type="predicted"/>
<keyword evidence="3" id="KW-1185">Reference proteome</keyword>
<evidence type="ECO:0000313" key="3">
    <source>
        <dbReference type="Proteomes" id="UP001314241"/>
    </source>
</evidence>
<accession>A0ABM9N433</accession>
<name>A0ABM9N433_9LACO</name>